<dbReference type="AlphaFoldDB" id="A0AAD5M6N6"/>
<evidence type="ECO:0000313" key="7">
    <source>
        <dbReference type="Proteomes" id="UP001209570"/>
    </source>
</evidence>
<dbReference type="PANTHER" id="PTHR31661">
    <property type="entry name" value="SIMILAR TO CDNA SEQUENCE BC052040"/>
    <property type="match status" value="1"/>
</dbReference>
<accession>A0AAD5M6N6</accession>
<keyword evidence="4" id="KW-0539">Nucleus</keyword>
<reference evidence="6" key="1">
    <citation type="submission" date="2021-12" db="EMBL/GenBank/DDBJ databases">
        <title>Prjna785345.</title>
        <authorList>
            <person name="Rujirawat T."/>
            <person name="Krajaejun T."/>
        </authorList>
    </citation>
    <scope>NUCLEOTIDE SEQUENCE</scope>
    <source>
        <strain evidence="6">Pi057C3</strain>
    </source>
</reference>
<dbReference type="GO" id="GO:0005634">
    <property type="term" value="C:nucleus"/>
    <property type="evidence" value="ECO:0007669"/>
    <property type="project" value="UniProtKB-SubCell"/>
</dbReference>
<dbReference type="SUPFAM" id="SSF53335">
    <property type="entry name" value="S-adenosyl-L-methionine-dependent methyltransferases"/>
    <property type="match status" value="1"/>
</dbReference>
<protein>
    <recommendedName>
        <fullName evidence="5">CDAN1-interacting nuclease 1</fullName>
    </recommendedName>
</protein>
<proteinExistence type="predicted"/>
<dbReference type="Proteomes" id="UP001209570">
    <property type="component" value="Unassembled WGS sequence"/>
</dbReference>
<sequence>MNDEVFERICALQEYPSDGRVLGEAVAEETFAVIKRQAEHRRLRATLRVHRQEKQLKRHIARHLGSAAARGNNSSSEPESMCSIARSVDFSPCMLARVILEAAYGWSKPHISALFKDVLAGTRRWPQRLPAQSIYQADNGEARAEMNETQYNRVWQDVLECIHADVFCSPLADRIRHNMGVEYEYILMGKLRSHGLLFESEDVLREKGLSKTPDVRLLLPIGVTGADGELHVVNWIDSKAMFGDRHTHETENASQLEGYVNRYGPGMVIYWFGHVANLSSDRDVFITDVFPADISLPGGLDLRDTSPEPQPGDAILLERCSVTTSFNEEHWDPVTTVHLLPSDDDDSVVAVVRRNQVLFLLYDQTIIGAEFDDPILREQAAFPGFAIMQSARYLDRDMRRALQIGLGIGTVPTFLRNEGIPTDVVEISERVVRQAADYFQYDRCAADDDDLDACPRGRTIVMDGLAFIHDNPPETPLYDVFTIDVYTGWNPFAFFVREVMEAVKAHWLTPQGVLVLNFVGFINGEHAAVPRSIHRTLSAVFPHVKTFREVPNAAELDAINIVFFASNKPFEFNVPTDDLYADPTPNTYYHVVRNFQHWQIFTDDEAVETNESVEIEVTQSLDAEEVSFERSAPRAQILTQSDHGEEVFRATHTLTQEHMRKRVVEQFPSSMWAELGISV</sequence>
<dbReference type="Gene3D" id="3.40.50.150">
    <property type="entry name" value="Vaccinia Virus protein VP39"/>
    <property type="match status" value="1"/>
</dbReference>
<comment type="caution">
    <text evidence="6">The sequence shown here is derived from an EMBL/GenBank/DDBJ whole genome shotgun (WGS) entry which is preliminary data.</text>
</comment>
<keyword evidence="3" id="KW-0963">Cytoplasm</keyword>
<evidence type="ECO:0000256" key="5">
    <source>
        <dbReference type="ARBA" id="ARBA00023480"/>
    </source>
</evidence>
<dbReference type="EMBL" id="JAKCXM010000031">
    <property type="protein sequence ID" value="KAJ0406549.1"/>
    <property type="molecule type" value="Genomic_DNA"/>
</dbReference>
<gene>
    <name evidence="6" type="ORF">P43SY_004438</name>
</gene>
<comment type="subcellular location">
    <subcellularLocation>
        <location evidence="2">Cytoplasm</location>
    </subcellularLocation>
    <subcellularLocation>
        <location evidence="1">Nucleus</location>
    </subcellularLocation>
</comment>
<name>A0AAD5M6N6_PYTIN</name>
<keyword evidence="7" id="KW-1185">Reference proteome</keyword>
<dbReference type="InterPro" id="IPR029063">
    <property type="entry name" value="SAM-dependent_MTases_sf"/>
</dbReference>
<evidence type="ECO:0000256" key="3">
    <source>
        <dbReference type="ARBA" id="ARBA00022490"/>
    </source>
</evidence>
<dbReference type="GO" id="GO:0005737">
    <property type="term" value="C:cytoplasm"/>
    <property type="evidence" value="ECO:0007669"/>
    <property type="project" value="UniProtKB-SubCell"/>
</dbReference>
<evidence type="ECO:0000256" key="4">
    <source>
        <dbReference type="ARBA" id="ARBA00023242"/>
    </source>
</evidence>
<dbReference type="Pfam" id="PF14811">
    <property type="entry name" value="TPD"/>
    <property type="match status" value="1"/>
</dbReference>
<organism evidence="6 7">
    <name type="scientific">Pythium insidiosum</name>
    <name type="common">Pythiosis disease agent</name>
    <dbReference type="NCBI Taxonomy" id="114742"/>
    <lineage>
        <taxon>Eukaryota</taxon>
        <taxon>Sar</taxon>
        <taxon>Stramenopiles</taxon>
        <taxon>Oomycota</taxon>
        <taxon>Peronosporomycetes</taxon>
        <taxon>Pythiales</taxon>
        <taxon>Pythiaceae</taxon>
        <taxon>Pythium</taxon>
    </lineage>
</organism>
<evidence type="ECO:0000313" key="6">
    <source>
        <dbReference type="EMBL" id="KAJ0406549.1"/>
    </source>
</evidence>
<dbReference type="PANTHER" id="PTHR31661:SF1">
    <property type="entry name" value="CDAN1-INTERACTING NUCLEASE 1"/>
    <property type="match status" value="1"/>
</dbReference>
<evidence type="ECO:0000256" key="2">
    <source>
        <dbReference type="ARBA" id="ARBA00004496"/>
    </source>
</evidence>
<evidence type="ECO:0000256" key="1">
    <source>
        <dbReference type="ARBA" id="ARBA00004123"/>
    </source>
</evidence>
<dbReference type="InterPro" id="IPR029404">
    <property type="entry name" value="CDIN1"/>
</dbReference>